<evidence type="ECO:0000256" key="3">
    <source>
        <dbReference type="ARBA" id="ARBA00022617"/>
    </source>
</evidence>
<evidence type="ECO:0000313" key="8">
    <source>
        <dbReference type="Proteomes" id="UP001295740"/>
    </source>
</evidence>
<dbReference type="InterPro" id="IPR036396">
    <property type="entry name" value="Cyt_P450_sf"/>
</dbReference>
<keyword evidence="6" id="KW-0560">Oxidoreductase</keyword>
<accession>A0AAI8YNG1</accession>
<dbReference type="InterPro" id="IPR017972">
    <property type="entry name" value="Cyt_P450_CS"/>
</dbReference>
<dbReference type="EMBL" id="CAUWAG010000018">
    <property type="protein sequence ID" value="CAJ2511150.1"/>
    <property type="molecule type" value="Genomic_DNA"/>
</dbReference>
<dbReference type="AlphaFoldDB" id="A0AAI8YNG1"/>
<dbReference type="GO" id="GO:0005506">
    <property type="term" value="F:iron ion binding"/>
    <property type="evidence" value="ECO:0007669"/>
    <property type="project" value="InterPro"/>
</dbReference>
<comment type="similarity">
    <text evidence="2 6">Belongs to the cytochrome P450 family.</text>
</comment>
<dbReference type="PANTHER" id="PTHR24305">
    <property type="entry name" value="CYTOCHROME P450"/>
    <property type="match status" value="1"/>
</dbReference>
<dbReference type="Pfam" id="PF00067">
    <property type="entry name" value="p450"/>
    <property type="match status" value="2"/>
</dbReference>
<dbReference type="Gene3D" id="1.10.630.10">
    <property type="entry name" value="Cytochrome P450"/>
    <property type="match status" value="1"/>
</dbReference>
<keyword evidence="4 6" id="KW-0479">Metal-binding</keyword>
<evidence type="ECO:0000256" key="5">
    <source>
        <dbReference type="ARBA" id="ARBA00023004"/>
    </source>
</evidence>
<dbReference type="InterPro" id="IPR050121">
    <property type="entry name" value="Cytochrome_P450_monoxygenase"/>
</dbReference>
<keyword evidence="8" id="KW-1185">Reference proteome</keyword>
<proteinExistence type="inferred from homology"/>
<dbReference type="Proteomes" id="UP001295740">
    <property type="component" value="Unassembled WGS sequence"/>
</dbReference>
<dbReference type="PANTHER" id="PTHR24305:SF232">
    <property type="entry name" value="P450, PUTATIVE (EUROFUNG)-RELATED"/>
    <property type="match status" value="1"/>
</dbReference>
<reference evidence="7" key="1">
    <citation type="submission" date="2023-10" db="EMBL/GenBank/DDBJ databases">
        <authorList>
            <person name="Hackl T."/>
        </authorList>
    </citation>
    <scope>NUCLEOTIDE SEQUENCE</scope>
</reference>
<name>A0AAI8YNG1_9PEZI</name>
<evidence type="ECO:0000256" key="2">
    <source>
        <dbReference type="ARBA" id="ARBA00010617"/>
    </source>
</evidence>
<dbReference type="GO" id="GO:0020037">
    <property type="term" value="F:heme binding"/>
    <property type="evidence" value="ECO:0007669"/>
    <property type="project" value="InterPro"/>
</dbReference>
<dbReference type="GO" id="GO:0016705">
    <property type="term" value="F:oxidoreductase activity, acting on paired donors, with incorporation or reduction of molecular oxygen"/>
    <property type="evidence" value="ECO:0007669"/>
    <property type="project" value="InterPro"/>
</dbReference>
<keyword evidence="3 6" id="KW-0349">Heme</keyword>
<evidence type="ECO:0000256" key="4">
    <source>
        <dbReference type="ARBA" id="ARBA00022723"/>
    </source>
</evidence>
<organism evidence="7 8">
    <name type="scientific">Anthostomella pinea</name>
    <dbReference type="NCBI Taxonomy" id="933095"/>
    <lineage>
        <taxon>Eukaryota</taxon>
        <taxon>Fungi</taxon>
        <taxon>Dikarya</taxon>
        <taxon>Ascomycota</taxon>
        <taxon>Pezizomycotina</taxon>
        <taxon>Sordariomycetes</taxon>
        <taxon>Xylariomycetidae</taxon>
        <taxon>Xylariales</taxon>
        <taxon>Xylariaceae</taxon>
        <taxon>Anthostomella</taxon>
    </lineage>
</organism>
<gene>
    <name evidence="7" type="ORF">KHLLAP_LOCUS11618</name>
</gene>
<protein>
    <submittedName>
        <fullName evidence="7">Uu.00g067750.m01.CDS01</fullName>
    </submittedName>
</protein>
<evidence type="ECO:0000313" key="7">
    <source>
        <dbReference type="EMBL" id="CAJ2511150.1"/>
    </source>
</evidence>
<evidence type="ECO:0000256" key="1">
    <source>
        <dbReference type="ARBA" id="ARBA00001971"/>
    </source>
</evidence>
<comment type="caution">
    <text evidence="7">The sequence shown here is derived from an EMBL/GenBank/DDBJ whole genome shotgun (WGS) entry which is preliminary data.</text>
</comment>
<sequence>MATSYALLSLLLLGLLCTWLITNWLKLSKAPSPVLAGTTDLWPAYQQRNGQLRTKLIELHARYGPIVRYGVRSISISDPEVINVVYGSRAGFITADSYKVLVGISNGKEVPNLVSTADEARHGALRRSVANAFTPTASLDYEKWIDATIAELLDVIGRKKKTTPFDLANTILFYKMDAAGRFSFGEPIGCLAAEVDVGGSIQLIRDRFTHWGRWSSLPGLERLLYRNPRAPSGMAAAAAGKLRARAAAQEKKDGGGSEHADLLQLPRGQQGEPADAGHDGRDAGDTTAASVTSALYFLLKNSDAMYKLEQELAGAKLPEIPSFAAESMRVFSSATWPMERLVPDGGVTIAGMFFPAGTSVGCFPSAIHRNTKLYGEDAGVFRPERWLTPDREALRLMEAAHMGFSRGRRSCLGQNIAVMQMKKVIPALVVKFQMSLVDPDAPLDADFAPAVACSNSLYVRSEAKE</sequence>
<dbReference type="SUPFAM" id="SSF48264">
    <property type="entry name" value="Cytochrome P450"/>
    <property type="match status" value="1"/>
</dbReference>
<dbReference type="PROSITE" id="PS00086">
    <property type="entry name" value="CYTOCHROME_P450"/>
    <property type="match status" value="1"/>
</dbReference>
<dbReference type="InterPro" id="IPR001128">
    <property type="entry name" value="Cyt_P450"/>
</dbReference>
<keyword evidence="6" id="KW-0503">Monooxygenase</keyword>
<keyword evidence="5 6" id="KW-0408">Iron</keyword>
<evidence type="ECO:0000256" key="6">
    <source>
        <dbReference type="RuleBase" id="RU000461"/>
    </source>
</evidence>
<dbReference type="GO" id="GO:0004497">
    <property type="term" value="F:monooxygenase activity"/>
    <property type="evidence" value="ECO:0007669"/>
    <property type="project" value="UniProtKB-KW"/>
</dbReference>
<comment type="cofactor">
    <cofactor evidence="1">
        <name>heme</name>
        <dbReference type="ChEBI" id="CHEBI:30413"/>
    </cofactor>
</comment>